<dbReference type="EMBL" id="JACCHP010000047">
    <property type="protein sequence ID" value="MBH5403174.1"/>
    <property type="molecule type" value="Genomic_DNA"/>
</dbReference>
<protein>
    <recommendedName>
        <fullName evidence="1">DUF7674 domain-containing protein</fullName>
    </recommendedName>
</protein>
<name>A0ABS0Q268_9BRAD</name>
<dbReference type="Proteomes" id="UP000807370">
    <property type="component" value="Unassembled WGS sequence"/>
</dbReference>
<gene>
    <name evidence="2" type="ORF">HZZ13_36080</name>
</gene>
<evidence type="ECO:0000313" key="3">
    <source>
        <dbReference type="Proteomes" id="UP000807370"/>
    </source>
</evidence>
<evidence type="ECO:0000259" key="1">
    <source>
        <dbReference type="Pfam" id="PF24722"/>
    </source>
</evidence>
<feature type="domain" description="DUF7674" evidence="1">
    <location>
        <begin position="13"/>
        <end position="112"/>
    </location>
</feature>
<proteinExistence type="predicted"/>
<comment type="caution">
    <text evidence="2">The sequence shown here is derived from an EMBL/GenBank/DDBJ whole genome shotgun (WGS) entry which is preliminary data.</text>
</comment>
<evidence type="ECO:0000313" key="2">
    <source>
        <dbReference type="EMBL" id="MBH5403174.1"/>
    </source>
</evidence>
<organism evidence="2 3">
    <name type="scientific">Bradyrhizobium agreste</name>
    <dbReference type="NCBI Taxonomy" id="2751811"/>
    <lineage>
        <taxon>Bacteria</taxon>
        <taxon>Pseudomonadati</taxon>
        <taxon>Pseudomonadota</taxon>
        <taxon>Alphaproteobacteria</taxon>
        <taxon>Hyphomicrobiales</taxon>
        <taxon>Nitrobacteraceae</taxon>
        <taxon>Bradyrhizobium</taxon>
    </lineage>
</organism>
<accession>A0ABS0Q268</accession>
<dbReference type="InterPro" id="IPR056091">
    <property type="entry name" value="DUF7674"/>
</dbReference>
<dbReference type="Pfam" id="PF24722">
    <property type="entry name" value="DUF7674"/>
    <property type="match status" value="1"/>
</dbReference>
<sequence>MGQEDFVGLLIAASSRLQSAYQKVLNEWGPEEPPITILFAALGDQIAEDFDRAGVDANRRVFSLIEQAMESDDKGLVTAVATGLIEALVTRAVRTESLWKEMAPFLGPRSRHHAEAWLAP</sequence>
<reference evidence="2 3" key="1">
    <citation type="submission" date="2020-07" db="EMBL/GenBank/DDBJ databases">
        <title>Bradyrhizobium diversity isolated from nodules of indigenous legumes of Western Australia.</title>
        <authorList>
            <person name="Klepa M.S."/>
        </authorList>
    </citation>
    <scope>NUCLEOTIDE SEQUENCE [LARGE SCALE GENOMIC DNA]</scope>
    <source>
        <strain evidence="2 3">CNPSo 4010</strain>
    </source>
</reference>
<keyword evidence="3" id="KW-1185">Reference proteome</keyword>
<dbReference type="RefSeq" id="WP_197964181.1">
    <property type="nucleotide sequence ID" value="NZ_JACCHP010000047.1"/>
</dbReference>